<keyword evidence="4" id="KW-1185">Reference proteome</keyword>
<evidence type="ECO:0000259" key="2">
    <source>
        <dbReference type="Pfam" id="PF04030"/>
    </source>
</evidence>
<keyword evidence="1" id="KW-0560">Oxidoreductase</keyword>
<dbReference type="GO" id="GO:0003885">
    <property type="term" value="F:D-arabinono-1,4-lactone oxidase activity"/>
    <property type="evidence" value="ECO:0007669"/>
    <property type="project" value="InterPro"/>
</dbReference>
<sequence>MALRTMHWLLTHVPGEDTYKFIGDTLKIFVKEKPTPFNDVWYKTIPMDDQAPTDTIFKTEFTELWFPMEETENVLNILKKLYEDQQVAGNYACELYAGKRSPFWMSPAYNRNVFRFDPFWFYHQGVEGKGVREYYDHFWKALMKVDGVRLHWGKYLPYSGGTYGGVEYGAAFLKKSYPKMDDWLALRAEYDPDQIYVTEYWRKLFGIETISAQE</sequence>
<dbReference type="EMBL" id="MRZV01000401">
    <property type="protein sequence ID" value="PIK50873.1"/>
    <property type="molecule type" value="Genomic_DNA"/>
</dbReference>
<dbReference type="PANTHER" id="PTHR43762">
    <property type="entry name" value="L-GULONOLACTONE OXIDASE"/>
    <property type="match status" value="1"/>
</dbReference>
<reference evidence="3 4" key="1">
    <citation type="journal article" date="2017" name="PLoS Biol.">
        <title>The sea cucumber genome provides insights into morphological evolution and visceral regeneration.</title>
        <authorList>
            <person name="Zhang X."/>
            <person name="Sun L."/>
            <person name="Yuan J."/>
            <person name="Sun Y."/>
            <person name="Gao Y."/>
            <person name="Zhang L."/>
            <person name="Li S."/>
            <person name="Dai H."/>
            <person name="Hamel J.F."/>
            <person name="Liu C."/>
            <person name="Yu Y."/>
            <person name="Liu S."/>
            <person name="Lin W."/>
            <person name="Guo K."/>
            <person name="Jin S."/>
            <person name="Xu P."/>
            <person name="Storey K.B."/>
            <person name="Huan P."/>
            <person name="Zhang T."/>
            <person name="Zhou Y."/>
            <person name="Zhang J."/>
            <person name="Lin C."/>
            <person name="Li X."/>
            <person name="Xing L."/>
            <person name="Huo D."/>
            <person name="Sun M."/>
            <person name="Wang L."/>
            <person name="Mercier A."/>
            <person name="Li F."/>
            <person name="Yang H."/>
            <person name="Xiang J."/>
        </authorList>
    </citation>
    <scope>NUCLEOTIDE SEQUENCE [LARGE SCALE GENOMIC DNA]</scope>
    <source>
        <strain evidence="3">Shaxun</strain>
        <tissue evidence="3">Muscle</tissue>
    </source>
</reference>
<protein>
    <submittedName>
        <fullName evidence="3">D-arabinono-1,4-lactone oxidase</fullName>
    </submittedName>
</protein>
<comment type="caution">
    <text evidence="3">The sequence shown here is derived from an EMBL/GenBank/DDBJ whole genome shotgun (WGS) entry which is preliminary data.</text>
</comment>
<feature type="domain" description="D-arabinono-1,4-lactone oxidase C-terminal" evidence="2">
    <location>
        <begin position="62"/>
        <end position="203"/>
    </location>
</feature>
<evidence type="ECO:0000313" key="3">
    <source>
        <dbReference type="EMBL" id="PIK50873.1"/>
    </source>
</evidence>
<dbReference type="STRING" id="307972.A0A2G8KS84"/>
<gene>
    <name evidence="3" type="ORF">BSL78_12254</name>
</gene>
<name>A0A2G8KS84_STIJA</name>
<dbReference type="Proteomes" id="UP000230750">
    <property type="component" value="Unassembled WGS sequence"/>
</dbReference>
<proteinExistence type="predicted"/>
<evidence type="ECO:0000256" key="1">
    <source>
        <dbReference type="ARBA" id="ARBA00023002"/>
    </source>
</evidence>
<accession>A0A2G8KS84</accession>
<evidence type="ECO:0000313" key="4">
    <source>
        <dbReference type="Proteomes" id="UP000230750"/>
    </source>
</evidence>
<dbReference type="Gene3D" id="1.10.45.10">
    <property type="entry name" value="Vanillyl-alcohol Oxidase, Chain A, domain 4"/>
    <property type="match status" value="1"/>
</dbReference>
<dbReference type="PANTHER" id="PTHR43762:SF1">
    <property type="entry name" value="D-ARABINONO-1,4-LACTONE OXIDASE"/>
    <property type="match status" value="1"/>
</dbReference>
<dbReference type="InterPro" id="IPR007173">
    <property type="entry name" value="ALO_C"/>
</dbReference>
<dbReference type="InterPro" id="IPR010031">
    <property type="entry name" value="FAD_lactone_oxidase-like"/>
</dbReference>
<dbReference type="GO" id="GO:0016020">
    <property type="term" value="C:membrane"/>
    <property type="evidence" value="ECO:0007669"/>
    <property type="project" value="InterPro"/>
</dbReference>
<dbReference type="Pfam" id="PF04030">
    <property type="entry name" value="ALO"/>
    <property type="match status" value="1"/>
</dbReference>
<organism evidence="3 4">
    <name type="scientific">Stichopus japonicus</name>
    <name type="common">Sea cucumber</name>
    <dbReference type="NCBI Taxonomy" id="307972"/>
    <lineage>
        <taxon>Eukaryota</taxon>
        <taxon>Metazoa</taxon>
        <taxon>Echinodermata</taxon>
        <taxon>Eleutherozoa</taxon>
        <taxon>Echinozoa</taxon>
        <taxon>Holothuroidea</taxon>
        <taxon>Aspidochirotacea</taxon>
        <taxon>Aspidochirotida</taxon>
        <taxon>Stichopodidae</taxon>
        <taxon>Apostichopus</taxon>
    </lineage>
</organism>
<dbReference type="InterPro" id="IPR016171">
    <property type="entry name" value="Vanillyl_alc_oxidase_C-sub2"/>
</dbReference>
<dbReference type="OrthoDB" id="371463at2759"/>
<dbReference type="AlphaFoldDB" id="A0A2G8KS84"/>
<dbReference type="Gene3D" id="3.30.70.2520">
    <property type="match status" value="1"/>
</dbReference>